<feature type="signal peptide" evidence="5">
    <location>
        <begin position="1"/>
        <end position="18"/>
    </location>
</feature>
<name>A0A859IR83_9CNID</name>
<dbReference type="InterPro" id="IPR003961">
    <property type="entry name" value="FN3_dom"/>
</dbReference>
<accession>A0A859IR83</accession>
<reference evidence="8" key="1">
    <citation type="submission" date="2019-06" db="EMBL/GenBank/DDBJ databases">
        <title>De novo transcriptome assembly of the myxozoan parasite Tetracapsuloides bryosalmonae: A two-host sequencing approach to uncover specific expression profiles.</title>
        <authorList>
            <person name="Faber M."/>
            <person name="Yoon S."/>
            <person name="Shaw S."/>
            <person name="de Paiva Alves E."/>
            <person name="Okamura B."/>
            <person name="Hartikainen H."/>
            <person name="Secombes C.J."/>
            <person name="Holland J.W."/>
        </authorList>
    </citation>
    <scope>NUCLEOTIDE SEQUENCE</scope>
    <source>
        <tissue evidence="8">Spore sac</tissue>
    </source>
</reference>
<evidence type="ECO:0000256" key="1">
    <source>
        <dbReference type="ARBA" id="ARBA00022737"/>
    </source>
</evidence>
<feature type="domain" description="Ig-like" evidence="6">
    <location>
        <begin position="28"/>
        <end position="100"/>
    </location>
</feature>
<dbReference type="PANTHER" id="PTHR44170:SF6">
    <property type="entry name" value="CONTACTIN"/>
    <property type="match status" value="1"/>
</dbReference>
<keyword evidence="5" id="KW-0732">Signal</keyword>
<dbReference type="InterPro" id="IPR036116">
    <property type="entry name" value="FN3_sf"/>
</dbReference>
<dbReference type="InterPro" id="IPR036179">
    <property type="entry name" value="Ig-like_dom_sf"/>
</dbReference>
<keyword evidence="4" id="KW-1133">Transmembrane helix</keyword>
<dbReference type="PANTHER" id="PTHR44170">
    <property type="entry name" value="PROTEIN SIDEKICK"/>
    <property type="match status" value="1"/>
</dbReference>
<sequence>MLGFLLLFSYYYITITEADELSIINALPKIINISKSHYSLKNYPYYMHCNAIGSTPITYQWFKDGLFHSQSQRIDIESLKAEDTGSYHCVVSNKYGQSLSSLIDLIFYDLPKFIDNIENQLIVDATIGKHLEIKCPKHIAPQRSSYRWDYSSDIQTNSLDFLSGRMIIIQNGSLFFSHFELSDFNNIEYFGGLTCLVVYSVSVVKSQPILINIINTIALESAPTLIKSSPSPMIIIKNEPFRLFCAFDGNKVIVKWKHNGILLNCRWISCPFYYIKNSDTTHAGQYQCFAINSYGESQAVIEVVVLESLKFISSPENYKQVAISDHISLDCSSNYPNDRITWYHNATKIEKESVIWKIQNNQLMANDVKENNYNGIIQCMIQNKNMFIISWTYLQIKIVLPTINFPASKHYLFENLDSQIKCSVTGSPTPNVQWTRLNAKLNNQWTINNNLMNIRNPTKSDEGFYSCSATNIYGSASSSIEIKVIKQTTFKKKSINISLITGETGHFICIPVCDLAVKCDIIWTKDDNDIPASSNVFVEPQAESKIHNKLIINRAITDNTGNYICNTRLRDHEDNLIEIKKQSFRLIVYGPPNTPSRIDTSAISCDLNNKKFHLTWNNEPNVFNTVSYHLVEFGSSNKKDELVWEFYTNSTEDSLILDHIPSPCSIKIRVLACNKYGCSSPSNIAQLKDCSTCDETAPFINPTKFHCSSTKPGEIIIEFEDIKNYHKIGSDFQHVLFLQTEIIDSNKYSYVNFTLDSFNRRFVIENSEKPAVFYVRSKNHVGLSSQVDVDEVYTCNPGFTAPNILVNNFNIVSISQNNLKLSWNCYQSESKSKYLFYSIQVSMVPIHEQSKLPYMENFSVPIDKCTFENNNLPKGYQFNATICISSNINCGPTSNVVKFSTNGEVSTPPRFVESRPYGQTLYVSWYEPEHTNGIILEYVIHVSTLYNKESVVFSTAVKPTKLHTFITDLPPLEYVQVKVFAVNSMGISQPSVVNSSTSYNDIPSTPEPPIVNVGQNGNVCVTFQIGGYGGMPDSFRVYAEASKIDVSSVEVRFPDNNMAFLSLLPGRYQIYTVARYKNYSSRESPIYNLNLLRYEIELEEEISNIIWFKSSGFIVSAVVCSIAVFVMLIATLIFRKNQSRRRYVLAELEKRVQEETEHLTCSRV</sequence>
<evidence type="ECO:0000256" key="4">
    <source>
        <dbReference type="SAM" id="Phobius"/>
    </source>
</evidence>
<evidence type="ECO:0000259" key="6">
    <source>
        <dbReference type="PROSITE" id="PS50835"/>
    </source>
</evidence>
<dbReference type="FunFam" id="2.60.40.10:FF:000032">
    <property type="entry name" value="palladin isoform X1"/>
    <property type="match status" value="1"/>
</dbReference>
<dbReference type="InterPro" id="IPR013783">
    <property type="entry name" value="Ig-like_fold"/>
</dbReference>
<dbReference type="PROSITE" id="PS50853">
    <property type="entry name" value="FN3"/>
    <property type="match status" value="2"/>
</dbReference>
<dbReference type="InterPro" id="IPR003599">
    <property type="entry name" value="Ig_sub"/>
</dbReference>
<dbReference type="InterPro" id="IPR007110">
    <property type="entry name" value="Ig-like_dom"/>
</dbReference>
<dbReference type="SMART" id="SM00060">
    <property type="entry name" value="FN3"/>
    <property type="match status" value="2"/>
</dbReference>
<dbReference type="SMART" id="SM00409">
    <property type="entry name" value="IG"/>
    <property type="match status" value="5"/>
</dbReference>
<dbReference type="InterPro" id="IPR013098">
    <property type="entry name" value="Ig_I-set"/>
</dbReference>
<keyword evidence="3" id="KW-0393">Immunoglobulin domain</keyword>
<dbReference type="CDD" id="cd00063">
    <property type="entry name" value="FN3"/>
    <property type="match status" value="1"/>
</dbReference>
<keyword evidence="1" id="KW-0677">Repeat</keyword>
<dbReference type="SMART" id="SM00408">
    <property type="entry name" value="IGc2"/>
    <property type="match status" value="4"/>
</dbReference>
<dbReference type="CDD" id="cd00096">
    <property type="entry name" value="Ig"/>
    <property type="match status" value="1"/>
</dbReference>
<dbReference type="SUPFAM" id="SSF49265">
    <property type="entry name" value="Fibronectin type III"/>
    <property type="match status" value="2"/>
</dbReference>
<dbReference type="GO" id="GO:0098609">
    <property type="term" value="P:cell-cell adhesion"/>
    <property type="evidence" value="ECO:0007669"/>
    <property type="project" value="TreeGrafter"/>
</dbReference>
<feature type="domain" description="Fibronectin type-III" evidence="7">
    <location>
        <begin position="905"/>
        <end position="1001"/>
    </location>
</feature>
<keyword evidence="4" id="KW-0812">Transmembrane</keyword>
<dbReference type="InterPro" id="IPR003598">
    <property type="entry name" value="Ig_sub2"/>
</dbReference>
<dbReference type="Gene3D" id="2.60.40.10">
    <property type="entry name" value="Immunoglobulins"/>
    <property type="match status" value="8"/>
</dbReference>
<evidence type="ECO:0000256" key="3">
    <source>
        <dbReference type="ARBA" id="ARBA00023319"/>
    </source>
</evidence>
<organism evidence="8">
    <name type="scientific">Tetracapsuloides bryosalmonae</name>
    <dbReference type="NCBI Taxonomy" id="271932"/>
    <lineage>
        <taxon>Eukaryota</taxon>
        <taxon>Metazoa</taxon>
        <taxon>Cnidaria</taxon>
        <taxon>Myxozoa</taxon>
        <taxon>Malacosporea</taxon>
        <taxon>Malacovalvulida</taxon>
        <taxon>Saccosporidae</taxon>
        <taxon>Tetracapsuloides</taxon>
    </lineage>
</organism>
<evidence type="ECO:0000256" key="5">
    <source>
        <dbReference type="SAM" id="SignalP"/>
    </source>
</evidence>
<feature type="domain" description="Ig-like" evidence="6">
    <location>
        <begin position="327"/>
        <end position="390"/>
    </location>
</feature>
<dbReference type="Pfam" id="PF07679">
    <property type="entry name" value="I-set"/>
    <property type="match status" value="1"/>
</dbReference>
<dbReference type="GO" id="GO:0016020">
    <property type="term" value="C:membrane"/>
    <property type="evidence" value="ECO:0007669"/>
    <property type="project" value="UniProtKB-SubCell"/>
</dbReference>
<evidence type="ECO:0000256" key="2">
    <source>
        <dbReference type="ARBA" id="ARBA00023157"/>
    </source>
</evidence>
<evidence type="ECO:0000313" key="8">
    <source>
        <dbReference type="EMBL" id="QKY88636.1"/>
    </source>
</evidence>
<protein>
    <submittedName>
        <fullName evidence="8">Neuroglian-like protein</fullName>
    </submittedName>
</protein>
<proteinExistence type="evidence at transcript level"/>
<feature type="domain" description="Ig-like" evidence="6">
    <location>
        <begin position="223"/>
        <end position="302"/>
    </location>
</feature>
<dbReference type="AlphaFoldDB" id="A0A859IR83"/>
<feature type="chain" id="PRO_5032723310" evidence="5">
    <location>
        <begin position="19"/>
        <end position="1164"/>
    </location>
</feature>
<evidence type="ECO:0000259" key="7">
    <source>
        <dbReference type="PROSITE" id="PS50853"/>
    </source>
</evidence>
<dbReference type="Pfam" id="PF13927">
    <property type="entry name" value="Ig_3"/>
    <property type="match status" value="1"/>
</dbReference>
<feature type="domain" description="Fibronectin type-III" evidence="7">
    <location>
        <begin position="594"/>
        <end position="695"/>
    </location>
</feature>
<feature type="domain" description="Ig-like" evidence="6">
    <location>
        <begin position="401"/>
        <end position="483"/>
    </location>
</feature>
<keyword evidence="4" id="KW-0472">Membrane</keyword>
<feature type="transmembrane region" description="Helical" evidence="4">
    <location>
        <begin position="1113"/>
        <end position="1134"/>
    </location>
</feature>
<dbReference type="PROSITE" id="PS50835">
    <property type="entry name" value="IG_LIKE"/>
    <property type="match status" value="4"/>
</dbReference>
<dbReference type="EMBL" id="MN056852">
    <property type="protein sequence ID" value="QKY88636.1"/>
    <property type="molecule type" value="mRNA"/>
</dbReference>
<dbReference type="SUPFAM" id="SSF48726">
    <property type="entry name" value="Immunoglobulin"/>
    <property type="match status" value="4"/>
</dbReference>
<keyword evidence="2" id="KW-1015">Disulfide bond</keyword>